<dbReference type="EMBL" id="VIEB01001273">
    <property type="protein sequence ID" value="TQD73591.1"/>
    <property type="molecule type" value="Genomic_DNA"/>
</dbReference>
<proteinExistence type="inferred from homology"/>
<keyword evidence="2" id="KW-0378">Hydrolase</keyword>
<gene>
    <name evidence="4" type="ORF">C1H46_040872</name>
</gene>
<accession>A0A540KHA1</accession>
<dbReference type="PANTHER" id="PTHR32241:SF12">
    <property type="entry name" value="OS03G0784100 PROTEIN"/>
    <property type="match status" value="1"/>
</dbReference>
<sequence length="148" mass="15835">MSPTPTPLIYRKVRILFIDAAGATDGILATNALAHLEFSLHRKSGDPNAAFFDVVSRLGVGGNLAALFFTRGLKDGHGRGHEAEGSIRDMGMLQASGPHDPTSSDVGDEIMVKSLLDLPKEIKKQNKDVIGGIWRVMAVVELYHGGGE</sequence>
<dbReference type="Proteomes" id="UP000315295">
    <property type="component" value="Unassembled WGS sequence"/>
</dbReference>
<evidence type="ECO:0000256" key="2">
    <source>
        <dbReference type="ARBA" id="ARBA00022801"/>
    </source>
</evidence>
<keyword evidence="5" id="KW-1185">Reference proteome</keyword>
<dbReference type="AlphaFoldDB" id="A0A540KHA1"/>
<reference evidence="4 5" key="1">
    <citation type="journal article" date="2019" name="G3 (Bethesda)">
        <title>Sequencing of a Wild Apple (Malus baccata) Genome Unravels the Differences Between Cultivated and Wild Apple Species Regarding Disease Resistance and Cold Tolerance.</title>
        <authorList>
            <person name="Chen X."/>
        </authorList>
    </citation>
    <scope>NUCLEOTIDE SEQUENCE [LARGE SCALE GENOMIC DNA]</scope>
    <source>
        <strain evidence="5">cv. Shandingzi</strain>
        <tissue evidence="4">Leaves</tissue>
    </source>
</reference>
<evidence type="ECO:0000313" key="5">
    <source>
        <dbReference type="Proteomes" id="UP000315295"/>
    </source>
</evidence>
<name>A0A540KHA1_MALBA</name>
<dbReference type="PANTHER" id="PTHR32241">
    <property type="entry name" value="PATATIN-LIKE PROTEIN 6"/>
    <property type="match status" value="1"/>
</dbReference>
<dbReference type="STRING" id="106549.A0A540KHA1"/>
<comment type="caution">
    <text evidence="4">The sequence shown here is derived from an EMBL/GenBank/DDBJ whole genome shotgun (WGS) entry which is preliminary data.</text>
</comment>
<evidence type="ECO:0000256" key="3">
    <source>
        <dbReference type="ARBA" id="ARBA00022963"/>
    </source>
</evidence>
<keyword evidence="3" id="KW-0443">Lipid metabolism</keyword>
<dbReference type="GO" id="GO:0016042">
    <property type="term" value="P:lipid catabolic process"/>
    <property type="evidence" value="ECO:0007669"/>
    <property type="project" value="UniProtKB-KW"/>
</dbReference>
<evidence type="ECO:0000256" key="1">
    <source>
        <dbReference type="ARBA" id="ARBA00010240"/>
    </source>
</evidence>
<keyword evidence="3" id="KW-0442">Lipid degradation</keyword>
<protein>
    <submittedName>
        <fullName evidence="4">Uncharacterized protein</fullName>
    </submittedName>
</protein>
<comment type="similarity">
    <text evidence="1">Belongs to the patatin family.</text>
</comment>
<dbReference type="GO" id="GO:0016787">
    <property type="term" value="F:hydrolase activity"/>
    <property type="evidence" value="ECO:0007669"/>
    <property type="project" value="UniProtKB-KW"/>
</dbReference>
<organism evidence="4 5">
    <name type="scientific">Malus baccata</name>
    <name type="common">Siberian crab apple</name>
    <name type="synonym">Pyrus baccata</name>
    <dbReference type="NCBI Taxonomy" id="106549"/>
    <lineage>
        <taxon>Eukaryota</taxon>
        <taxon>Viridiplantae</taxon>
        <taxon>Streptophyta</taxon>
        <taxon>Embryophyta</taxon>
        <taxon>Tracheophyta</taxon>
        <taxon>Spermatophyta</taxon>
        <taxon>Magnoliopsida</taxon>
        <taxon>eudicotyledons</taxon>
        <taxon>Gunneridae</taxon>
        <taxon>Pentapetalae</taxon>
        <taxon>rosids</taxon>
        <taxon>fabids</taxon>
        <taxon>Rosales</taxon>
        <taxon>Rosaceae</taxon>
        <taxon>Amygdaloideae</taxon>
        <taxon>Maleae</taxon>
        <taxon>Malus</taxon>
    </lineage>
</organism>
<evidence type="ECO:0000313" key="4">
    <source>
        <dbReference type="EMBL" id="TQD73591.1"/>
    </source>
</evidence>